<keyword evidence="4 10" id="KW-0812">Transmembrane</keyword>
<proteinExistence type="inferred from homology"/>
<dbReference type="RefSeq" id="WP_212939253.1">
    <property type="nucleotide sequence ID" value="NZ_BORR01000005.1"/>
</dbReference>
<name>A0A919XQ53_9BACL</name>
<keyword evidence="12" id="KW-1185">Reference proteome</keyword>
<comment type="pathway">
    <text evidence="10">Lipid metabolism; phospholipid metabolism.</text>
</comment>
<dbReference type="SMART" id="SM01207">
    <property type="entry name" value="G3P_acyltransf"/>
    <property type="match status" value="1"/>
</dbReference>
<evidence type="ECO:0000256" key="1">
    <source>
        <dbReference type="ARBA" id="ARBA00022475"/>
    </source>
</evidence>
<keyword evidence="1 10" id="KW-1003">Cell membrane</keyword>
<dbReference type="InterPro" id="IPR003811">
    <property type="entry name" value="G3P_acylTferase_PlsY"/>
</dbReference>
<evidence type="ECO:0000313" key="12">
    <source>
        <dbReference type="Proteomes" id="UP000681162"/>
    </source>
</evidence>
<comment type="subcellular location">
    <subcellularLocation>
        <location evidence="10">Cell membrane</location>
        <topology evidence="10">Multi-pass membrane protein</topology>
    </subcellularLocation>
</comment>
<dbReference type="Pfam" id="PF02660">
    <property type="entry name" value="G3P_acyltransf"/>
    <property type="match status" value="1"/>
</dbReference>
<evidence type="ECO:0000256" key="7">
    <source>
        <dbReference type="ARBA" id="ARBA00023136"/>
    </source>
</evidence>
<feature type="transmembrane region" description="Helical" evidence="10">
    <location>
        <begin position="112"/>
        <end position="139"/>
    </location>
</feature>
<dbReference type="AlphaFoldDB" id="A0A919XQ53"/>
<sequence>MILPIIAVIACYLLGSVSFSVVLAKGLKGIDIRQHGSGNAGATNTLRVLGKGPAILVLALDVLKGIAAVWIGRLLGGGSEWVAAISGIAAIIGHNWPVYFRFRGGKGIATTIGVMATLFFLPAFYAGIIAILSIVFTRFVSLGSLIFVFLTPIFLLISGEFGAYFWTSLVICLFAFWRHRSNIVKIIQGKENKLGSKGGTRIV</sequence>
<protein>
    <recommendedName>
        <fullName evidence="10">Glycerol-3-phosphate acyltransferase</fullName>
    </recommendedName>
    <alternativeName>
        <fullName evidence="10">Acyl-PO4 G3P acyltransferase</fullName>
    </alternativeName>
    <alternativeName>
        <fullName evidence="10">Acyl-phosphate--glycerol-3-phosphate acyltransferase</fullName>
    </alternativeName>
    <alternativeName>
        <fullName evidence="10">G3P acyltransferase</fullName>
        <shortName evidence="10">GPAT</shortName>
        <ecNumber evidence="10">2.3.1.275</ecNumber>
    </alternativeName>
    <alternativeName>
        <fullName evidence="10">Lysophosphatidic acid synthase</fullName>
        <shortName evidence="10">LPA synthase</shortName>
    </alternativeName>
</protein>
<evidence type="ECO:0000256" key="5">
    <source>
        <dbReference type="ARBA" id="ARBA00022989"/>
    </source>
</evidence>
<dbReference type="GO" id="GO:0008654">
    <property type="term" value="P:phospholipid biosynthetic process"/>
    <property type="evidence" value="ECO:0007669"/>
    <property type="project" value="UniProtKB-UniRule"/>
</dbReference>
<accession>A0A919XQ53</accession>
<comment type="caution">
    <text evidence="11">The sequence shown here is derived from an EMBL/GenBank/DDBJ whole genome shotgun (WGS) entry which is preliminary data.</text>
</comment>
<keyword evidence="3 10" id="KW-0808">Transferase</keyword>
<comment type="catalytic activity">
    <reaction evidence="10">
        <text>an acyl phosphate + sn-glycerol 3-phosphate = a 1-acyl-sn-glycero-3-phosphate + phosphate</text>
        <dbReference type="Rhea" id="RHEA:34075"/>
        <dbReference type="ChEBI" id="CHEBI:43474"/>
        <dbReference type="ChEBI" id="CHEBI:57597"/>
        <dbReference type="ChEBI" id="CHEBI:57970"/>
        <dbReference type="ChEBI" id="CHEBI:59918"/>
        <dbReference type="EC" id="2.3.1.275"/>
    </reaction>
</comment>
<organism evidence="11 12">
    <name type="scientific">Paenibacillus antibioticophila</name>
    <dbReference type="NCBI Taxonomy" id="1274374"/>
    <lineage>
        <taxon>Bacteria</taxon>
        <taxon>Bacillati</taxon>
        <taxon>Bacillota</taxon>
        <taxon>Bacilli</taxon>
        <taxon>Bacillales</taxon>
        <taxon>Paenibacillaceae</taxon>
        <taxon>Paenibacillus</taxon>
    </lineage>
</organism>
<comment type="subunit">
    <text evidence="10">Probably interacts with PlsX.</text>
</comment>
<keyword evidence="8 10" id="KW-0594">Phospholipid biosynthesis</keyword>
<feature type="transmembrane region" description="Helical" evidence="10">
    <location>
        <begin position="145"/>
        <end position="177"/>
    </location>
</feature>
<feature type="transmembrane region" description="Helical" evidence="10">
    <location>
        <begin position="54"/>
        <end position="75"/>
    </location>
</feature>
<keyword evidence="6 10" id="KW-0443">Lipid metabolism</keyword>
<keyword evidence="9 10" id="KW-1208">Phospholipid metabolism</keyword>
<evidence type="ECO:0000256" key="3">
    <source>
        <dbReference type="ARBA" id="ARBA00022679"/>
    </source>
</evidence>
<evidence type="ECO:0000256" key="6">
    <source>
        <dbReference type="ARBA" id="ARBA00023098"/>
    </source>
</evidence>
<dbReference type="PANTHER" id="PTHR30309:SF0">
    <property type="entry name" value="GLYCEROL-3-PHOSPHATE ACYLTRANSFERASE-RELATED"/>
    <property type="match status" value="1"/>
</dbReference>
<dbReference type="EC" id="2.3.1.275" evidence="10"/>
<feature type="transmembrane region" description="Helical" evidence="10">
    <location>
        <begin position="6"/>
        <end position="24"/>
    </location>
</feature>
<dbReference type="GO" id="GO:0043772">
    <property type="term" value="F:acyl-phosphate glycerol-3-phosphate acyltransferase activity"/>
    <property type="evidence" value="ECO:0007669"/>
    <property type="project" value="UniProtKB-UniRule"/>
</dbReference>
<keyword evidence="11" id="KW-0012">Acyltransferase</keyword>
<gene>
    <name evidence="11" type="primary">plsY2</name>
    <name evidence="10" type="synonym">plsY</name>
    <name evidence="11" type="ORF">J41TS12_18100</name>
</gene>
<keyword evidence="5 10" id="KW-1133">Transmembrane helix</keyword>
<reference evidence="11 12" key="1">
    <citation type="submission" date="2021-03" db="EMBL/GenBank/DDBJ databases">
        <title>Antimicrobial resistance genes in bacteria isolated from Japanese honey, and their potential for conferring macrolide and lincosamide resistance in the American foulbrood pathogen Paenibacillus larvae.</title>
        <authorList>
            <person name="Okamoto M."/>
            <person name="Kumagai M."/>
            <person name="Kanamori H."/>
            <person name="Takamatsu D."/>
        </authorList>
    </citation>
    <scope>NUCLEOTIDE SEQUENCE [LARGE SCALE GENOMIC DNA]</scope>
    <source>
        <strain evidence="11 12">J41TS12</strain>
    </source>
</reference>
<evidence type="ECO:0000256" key="10">
    <source>
        <dbReference type="HAMAP-Rule" id="MF_01043"/>
    </source>
</evidence>
<dbReference type="NCBIfam" id="TIGR00023">
    <property type="entry name" value="glycerol-3-phosphate 1-O-acyltransferase PlsY"/>
    <property type="match status" value="1"/>
</dbReference>
<dbReference type="HAMAP" id="MF_01043">
    <property type="entry name" value="PlsY"/>
    <property type="match status" value="1"/>
</dbReference>
<comment type="similarity">
    <text evidence="10">Belongs to the PlsY family.</text>
</comment>
<feature type="transmembrane region" description="Helical" evidence="10">
    <location>
        <begin position="81"/>
        <end position="100"/>
    </location>
</feature>
<evidence type="ECO:0000256" key="2">
    <source>
        <dbReference type="ARBA" id="ARBA00022516"/>
    </source>
</evidence>
<dbReference type="PANTHER" id="PTHR30309">
    <property type="entry name" value="INNER MEMBRANE PROTEIN YGIH"/>
    <property type="match status" value="1"/>
</dbReference>
<evidence type="ECO:0000256" key="4">
    <source>
        <dbReference type="ARBA" id="ARBA00022692"/>
    </source>
</evidence>
<keyword evidence="7 10" id="KW-0472">Membrane</keyword>
<dbReference type="EMBL" id="BORR01000005">
    <property type="protein sequence ID" value="GIO36949.1"/>
    <property type="molecule type" value="Genomic_DNA"/>
</dbReference>
<keyword evidence="2 10" id="KW-0444">Lipid biosynthesis</keyword>
<dbReference type="GO" id="GO:0005886">
    <property type="term" value="C:plasma membrane"/>
    <property type="evidence" value="ECO:0007669"/>
    <property type="project" value="UniProtKB-SubCell"/>
</dbReference>
<evidence type="ECO:0000256" key="8">
    <source>
        <dbReference type="ARBA" id="ARBA00023209"/>
    </source>
</evidence>
<dbReference type="Proteomes" id="UP000681162">
    <property type="component" value="Unassembled WGS sequence"/>
</dbReference>
<evidence type="ECO:0000313" key="11">
    <source>
        <dbReference type="EMBL" id="GIO36949.1"/>
    </source>
</evidence>
<comment type="function">
    <text evidence="10">Catalyzes the transfer of an acyl group from acyl-phosphate (acyl-PO(4)) to glycerol-3-phosphate (G3P) to form lysophosphatidic acid (LPA). This enzyme utilizes acyl-phosphate as fatty acyl donor, but not acyl-CoA or acyl-ACP.</text>
</comment>
<evidence type="ECO:0000256" key="9">
    <source>
        <dbReference type="ARBA" id="ARBA00023264"/>
    </source>
</evidence>